<dbReference type="EMBL" id="JBHRSA010000015">
    <property type="protein sequence ID" value="MFC3039603.1"/>
    <property type="molecule type" value="Genomic_DNA"/>
</dbReference>
<protein>
    <recommendedName>
        <fullName evidence="5">Gas vesicle protein</fullName>
    </recommendedName>
</protein>
<feature type="transmembrane region" description="Helical" evidence="2">
    <location>
        <begin position="18"/>
        <end position="36"/>
    </location>
</feature>
<dbReference type="Gene3D" id="1.20.120.20">
    <property type="entry name" value="Apolipoprotein"/>
    <property type="match status" value="1"/>
</dbReference>
<feature type="compositionally biased region" description="Basic and acidic residues" evidence="1">
    <location>
        <begin position="163"/>
        <end position="174"/>
    </location>
</feature>
<organism evidence="3 4">
    <name type="scientific">Virgibacillus xinjiangensis</name>
    <dbReference type="NCBI Taxonomy" id="393090"/>
    <lineage>
        <taxon>Bacteria</taxon>
        <taxon>Bacillati</taxon>
        <taxon>Bacillota</taxon>
        <taxon>Bacilli</taxon>
        <taxon>Bacillales</taxon>
        <taxon>Bacillaceae</taxon>
        <taxon>Virgibacillus</taxon>
    </lineage>
</organism>
<evidence type="ECO:0000256" key="2">
    <source>
        <dbReference type="SAM" id="Phobius"/>
    </source>
</evidence>
<comment type="caution">
    <text evidence="3">The sequence shown here is derived from an EMBL/GenBank/DDBJ whole genome shotgun (WGS) entry which is preliminary data.</text>
</comment>
<keyword evidence="2" id="KW-0472">Membrane</keyword>
<accession>A0ABV7CTZ5</accession>
<gene>
    <name evidence="3" type="ORF">ACFOGI_05010</name>
</gene>
<reference evidence="4" key="1">
    <citation type="journal article" date="2019" name="Int. J. Syst. Evol. Microbiol.">
        <title>The Global Catalogue of Microorganisms (GCM) 10K type strain sequencing project: providing services to taxonomists for standard genome sequencing and annotation.</title>
        <authorList>
            <consortium name="The Broad Institute Genomics Platform"/>
            <consortium name="The Broad Institute Genome Sequencing Center for Infectious Disease"/>
            <person name="Wu L."/>
            <person name="Ma J."/>
        </authorList>
    </citation>
    <scope>NUCLEOTIDE SEQUENCE [LARGE SCALE GENOMIC DNA]</scope>
    <source>
        <strain evidence="4">KCTC 13128</strain>
    </source>
</reference>
<feature type="compositionally biased region" description="Basic and acidic residues" evidence="1">
    <location>
        <begin position="101"/>
        <end position="149"/>
    </location>
</feature>
<keyword evidence="2" id="KW-1133">Transmembrane helix</keyword>
<dbReference type="RefSeq" id="WP_390269358.1">
    <property type="nucleotide sequence ID" value="NZ_JBHRSA010000015.1"/>
</dbReference>
<evidence type="ECO:0000313" key="4">
    <source>
        <dbReference type="Proteomes" id="UP001595279"/>
    </source>
</evidence>
<dbReference type="Proteomes" id="UP001595279">
    <property type="component" value="Unassembled WGS sequence"/>
</dbReference>
<sequence length="174" mass="18746">MKDNMATKEKVQNNKGKVGMLVGVGSVAAGVSLILMNSNARTKVKDSSTQMKGTVSNYASTVKEDPKGTKDAIIDKVKRTTDITKDAVNKIQNILDNQGQEMKETAQDVVEQSKEVADQSKDVVDTAKDAQEELKGVGDDVKKAKDEVKPSGSKKKTNSASKETSHHVISEPIE</sequence>
<proteinExistence type="predicted"/>
<evidence type="ECO:0000256" key="1">
    <source>
        <dbReference type="SAM" id="MobiDB-lite"/>
    </source>
</evidence>
<name>A0ABV7CTZ5_9BACI</name>
<evidence type="ECO:0008006" key="5">
    <source>
        <dbReference type="Google" id="ProtNLM"/>
    </source>
</evidence>
<keyword evidence="4" id="KW-1185">Reference proteome</keyword>
<feature type="region of interest" description="Disordered" evidence="1">
    <location>
        <begin position="98"/>
        <end position="174"/>
    </location>
</feature>
<evidence type="ECO:0000313" key="3">
    <source>
        <dbReference type="EMBL" id="MFC3039603.1"/>
    </source>
</evidence>
<keyword evidence="2" id="KW-0812">Transmembrane</keyword>